<comment type="cofactor">
    <cofactor evidence="8">
        <name>Mg(2+)</name>
        <dbReference type="ChEBI" id="CHEBI:18420"/>
    </cofactor>
</comment>
<evidence type="ECO:0000256" key="6">
    <source>
        <dbReference type="ARBA" id="ARBA00023098"/>
    </source>
</evidence>
<sequence>MWVGVDVLEQGELARLLGRPWFRRHVYAPEELAVADSFGQERAAEFLTGRFAAKEAVLKVLGTGIGRGVTWRQVAVLRAAGGAPAVHLSGAAALGAARLGIAEVRVSVAHKKGLVVAVALGVPTPSACPGPHLPGPAG</sequence>
<keyword evidence="11" id="KW-1185">Reference proteome</keyword>
<evidence type="ECO:0000256" key="7">
    <source>
        <dbReference type="ARBA" id="ARBA00023160"/>
    </source>
</evidence>
<comment type="function">
    <text evidence="8">Transfers the 4'-phosphopantetheine moiety from coenzyme A to a Ser of acyl-carrier-protein.</text>
</comment>
<keyword evidence="2 8" id="KW-0808">Transferase</keyword>
<dbReference type="EC" id="2.7.8.7" evidence="8"/>
<dbReference type="SUPFAM" id="SSF56214">
    <property type="entry name" value="4'-phosphopantetheinyl transferase"/>
    <property type="match status" value="1"/>
</dbReference>
<dbReference type="GO" id="GO:0008897">
    <property type="term" value="F:holo-[acyl-carrier-protein] synthase activity"/>
    <property type="evidence" value="ECO:0007669"/>
    <property type="project" value="UniProtKB-UniRule"/>
</dbReference>
<evidence type="ECO:0000313" key="11">
    <source>
        <dbReference type="Proteomes" id="UP000194218"/>
    </source>
</evidence>
<organism evidence="10 11">
    <name type="scientific">Streptomyces marincola</name>
    <dbReference type="NCBI Taxonomy" id="2878388"/>
    <lineage>
        <taxon>Bacteria</taxon>
        <taxon>Bacillati</taxon>
        <taxon>Actinomycetota</taxon>
        <taxon>Actinomycetes</taxon>
        <taxon>Kitasatosporales</taxon>
        <taxon>Streptomycetaceae</taxon>
        <taxon>Streptomyces</taxon>
    </lineage>
</organism>
<evidence type="ECO:0000256" key="2">
    <source>
        <dbReference type="ARBA" id="ARBA00022679"/>
    </source>
</evidence>
<evidence type="ECO:0000256" key="8">
    <source>
        <dbReference type="HAMAP-Rule" id="MF_00101"/>
    </source>
</evidence>
<keyword evidence="5 8" id="KW-0460">Magnesium</keyword>
<evidence type="ECO:0000259" key="9">
    <source>
        <dbReference type="Pfam" id="PF01648"/>
    </source>
</evidence>
<feature type="domain" description="4'-phosphopantetheinyl transferase" evidence="9">
    <location>
        <begin position="3"/>
        <end position="103"/>
    </location>
</feature>
<dbReference type="AlphaFoldDB" id="A0A1W7CUN9"/>
<keyword evidence="1 8" id="KW-0444">Lipid biosynthesis</keyword>
<evidence type="ECO:0000313" key="10">
    <source>
        <dbReference type="EMBL" id="ARQ68465.1"/>
    </source>
</evidence>
<keyword evidence="3 8" id="KW-0479">Metal-binding</keyword>
<dbReference type="GO" id="GO:0006633">
    <property type="term" value="P:fatty acid biosynthetic process"/>
    <property type="evidence" value="ECO:0007669"/>
    <property type="project" value="UniProtKB-UniRule"/>
</dbReference>
<name>A0A1W7CUN9_9ACTN</name>
<dbReference type="RefSeq" id="WP_086157973.1">
    <property type="nucleotide sequence ID" value="NZ_CP021121.1"/>
</dbReference>
<protein>
    <recommendedName>
        <fullName evidence="8">Holo-[acyl-carrier-protein] synthase</fullName>
        <shortName evidence="8">Holo-ACP synthase</shortName>
        <ecNumber evidence="8">2.7.8.7</ecNumber>
    </recommendedName>
    <alternativeName>
        <fullName evidence="8">4'-phosphopantetheinyl transferase AcpS</fullName>
    </alternativeName>
</protein>
<dbReference type="InterPro" id="IPR008278">
    <property type="entry name" value="4-PPantetheinyl_Trfase_dom"/>
</dbReference>
<evidence type="ECO:0000256" key="3">
    <source>
        <dbReference type="ARBA" id="ARBA00022723"/>
    </source>
</evidence>
<feature type="binding site" evidence="8">
    <location>
        <position position="6"/>
    </location>
    <ligand>
        <name>Mg(2+)</name>
        <dbReference type="ChEBI" id="CHEBI:18420"/>
    </ligand>
</feature>
<dbReference type="EMBL" id="CP021121">
    <property type="protein sequence ID" value="ARQ68465.1"/>
    <property type="molecule type" value="Genomic_DNA"/>
</dbReference>
<dbReference type="Pfam" id="PF01648">
    <property type="entry name" value="ACPS"/>
    <property type="match status" value="1"/>
</dbReference>
<dbReference type="HAMAP" id="MF_00101">
    <property type="entry name" value="AcpS"/>
    <property type="match status" value="1"/>
</dbReference>
<dbReference type="Proteomes" id="UP000194218">
    <property type="component" value="Chromosome"/>
</dbReference>
<gene>
    <name evidence="8" type="primary">acpS</name>
    <name evidence="10" type="ORF">CAG99_06000</name>
</gene>
<evidence type="ECO:0000256" key="5">
    <source>
        <dbReference type="ARBA" id="ARBA00022842"/>
    </source>
</evidence>
<accession>A0A1W7CUN9</accession>
<evidence type="ECO:0000256" key="1">
    <source>
        <dbReference type="ARBA" id="ARBA00022516"/>
    </source>
</evidence>
<dbReference type="GO" id="GO:0000287">
    <property type="term" value="F:magnesium ion binding"/>
    <property type="evidence" value="ECO:0007669"/>
    <property type="project" value="UniProtKB-UniRule"/>
</dbReference>
<keyword evidence="6 8" id="KW-0443">Lipid metabolism</keyword>
<dbReference type="OrthoDB" id="517356at2"/>
<evidence type="ECO:0000256" key="4">
    <source>
        <dbReference type="ARBA" id="ARBA00022832"/>
    </source>
</evidence>
<dbReference type="KEGG" id="smao:CAG99_06000"/>
<comment type="catalytic activity">
    <reaction evidence="8">
        <text>apo-[ACP] + CoA = holo-[ACP] + adenosine 3',5'-bisphosphate + H(+)</text>
        <dbReference type="Rhea" id="RHEA:12068"/>
        <dbReference type="Rhea" id="RHEA-COMP:9685"/>
        <dbReference type="Rhea" id="RHEA-COMP:9690"/>
        <dbReference type="ChEBI" id="CHEBI:15378"/>
        <dbReference type="ChEBI" id="CHEBI:29999"/>
        <dbReference type="ChEBI" id="CHEBI:57287"/>
        <dbReference type="ChEBI" id="CHEBI:58343"/>
        <dbReference type="ChEBI" id="CHEBI:64479"/>
        <dbReference type="EC" id="2.7.8.7"/>
    </reaction>
</comment>
<proteinExistence type="inferred from homology"/>
<dbReference type="InterPro" id="IPR037143">
    <property type="entry name" value="4-PPantetheinyl_Trfase_dom_sf"/>
</dbReference>
<dbReference type="NCBIfam" id="TIGR00556">
    <property type="entry name" value="pantethn_trn"/>
    <property type="match status" value="1"/>
</dbReference>
<dbReference type="NCBIfam" id="TIGR00516">
    <property type="entry name" value="acpS"/>
    <property type="match status" value="1"/>
</dbReference>
<dbReference type="GO" id="GO:0005737">
    <property type="term" value="C:cytoplasm"/>
    <property type="evidence" value="ECO:0007669"/>
    <property type="project" value="UniProtKB-SubCell"/>
</dbReference>
<dbReference type="InterPro" id="IPR004568">
    <property type="entry name" value="Ppantetheine-prot_Trfase_dom"/>
</dbReference>
<keyword evidence="4 8" id="KW-0276">Fatty acid metabolism</keyword>
<keyword evidence="8" id="KW-0963">Cytoplasm</keyword>
<keyword evidence="7 8" id="KW-0275">Fatty acid biosynthesis</keyword>
<dbReference type="Gene3D" id="3.90.470.20">
    <property type="entry name" value="4'-phosphopantetheinyl transferase domain"/>
    <property type="match status" value="1"/>
</dbReference>
<comment type="similarity">
    <text evidence="8">Belongs to the P-Pant transferase superfamily. AcpS family.</text>
</comment>
<comment type="subcellular location">
    <subcellularLocation>
        <location evidence="8">Cytoplasm</location>
    </subcellularLocation>
</comment>
<feature type="binding site" evidence="8">
    <location>
        <position position="55"/>
    </location>
    <ligand>
        <name>Mg(2+)</name>
        <dbReference type="ChEBI" id="CHEBI:18420"/>
    </ligand>
</feature>
<dbReference type="InterPro" id="IPR002582">
    <property type="entry name" value="ACPS"/>
</dbReference>
<reference evidence="10 11" key="1">
    <citation type="submission" date="2017-05" db="EMBL/GenBank/DDBJ databases">
        <title>Complete genome sequence of Streptomyces sp. SCSIO 03032 revealed the diverse biosynthetic pathways for its bioactive secondary metabolites.</title>
        <authorList>
            <person name="Ma L."/>
            <person name="Zhu Y."/>
            <person name="Zhang W."/>
            <person name="Zhang G."/>
            <person name="Tian X."/>
            <person name="Zhang S."/>
            <person name="Zhang C."/>
        </authorList>
    </citation>
    <scope>NUCLEOTIDE SEQUENCE [LARGE SCALE GENOMIC DNA]</scope>
    <source>
        <strain evidence="10 11">SCSIO 03032</strain>
    </source>
</reference>